<sequence length="41" mass="4645">MNLVAALVRSMRVEDVLLQLPLTVKRSSKTVYQVVLPFCIL</sequence>
<dbReference type="STRING" id="3983.A0A2C9V983"/>
<proteinExistence type="predicted"/>
<organism evidence="1">
    <name type="scientific">Manihot esculenta</name>
    <name type="common">Cassava</name>
    <name type="synonym">Jatropha manihot</name>
    <dbReference type="NCBI Taxonomy" id="3983"/>
    <lineage>
        <taxon>Eukaryota</taxon>
        <taxon>Viridiplantae</taxon>
        <taxon>Streptophyta</taxon>
        <taxon>Embryophyta</taxon>
        <taxon>Tracheophyta</taxon>
        <taxon>Spermatophyta</taxon>
        <taxon>Magnoliopsida</taxon>
        <taxon>eudicotyledons</taxon>
        <taxon>Gunneridae</taxon>
        <taxon>Pentapetalae</taxon>
        <taxon>rosids</taxon>
        <taxon>fabids</taxon>
        <taxon>Malpighiales</taxon>
        <taxon>Euphorbiaceae</taxon>
        <taxon>Crotonoideae</taxon>
        <taxon>Manihoteae</taxon>
        <taxon>Manihot</taxon>
    </lineage>
</organism>
<dbReference type="EMBL" id="CM004395">
    <property type="protein sequence ID" value="OAY40715.1"/>
    <property type="molecule type" value="Genomic_DNA"/>
</dbReference>
<protein>
    <submittedName>
        <fullName evidence="1">Uncharacterized protein</fullName>
    </submittedName>
</protein>
<dbReference type="Gene3D" id="3.90.470.10">
    <property type="entry name" value="Ribosomal protein L22/L17"/>
    <property type="match status" value="1"/>
</dbReference>
<name>A0A2C9V983_MANES</name>
<evidence type="ECO:0000313" key="1">
    <source>
        <dbReference type="EMBL" id="OAY40715.1"/>
    </source>
</evidence>
<dbReference type="InterPro" id="IPR036394">
    <property type="entry name" value="Ribosomal_uL22_sf"/>
</dbReference>
<dbReference type="AlphaFoldDB" id="A0A2C9V983"/>
<dbReference type="GO" id="GO:0005840">
    <property type="term" value="C:ribosome"/>
    <property type="evidence" value="ECO:0007669"/>
    <property type="project" value="InterPro"/>
</dbReference>
<gene>
    <name evidence="1" type="ORF">MANES_09G043200</name>
</gene>
<accession>A0A2C9V983</accession>
<reference evidence="1" key="1">
    <citation type="submission" date="2016-02" db="EMBL/GenBank/DDBJ databases">
        <title>WGS assembly of Manihot esculenta.</title>
        <authorList>
            <person name="Bredeson J.V."/>
            <person name="Prochnik S.E."/>
            <person name="Lyons J.B."/>
            <person name="Schmutz J."/>
            <person name="Grimwood J."/>
            <person name="Vrebalov J."/>
            <person name="Bart R.S."/>
            <person name="Amuge T."/>
            <person name="Ferguson M.E."/>
            <person name="Green R."/>
            <person name="Putnam N."/>
            <person name="Stites J."/>
            <person name="Rounsley S."/>
            <person name="Rokhsar D.S."/>
        </authorList>
    </citation>
    <scope>NUCLEOTIDE SEQUENCE [LARGE SCALE GENOMIC DNA]</scope>
    <source>
        <tissue evidence="1">Leaf</tissue>
    </source>
</reference>
<dbReference type="GO" id="GO:0006412">
    <property type="term" value="P:translation"/>
    <property type="evidence" value="ECO:0007669"/>
    <property type="project" value="InterPro"/>
</dbReference>
<dbReference type="GO" id="GO:0003735">
    <property type="term" value="F:structural constituent of ribosome"/>
    <property type="evidence" value="ECO:0007669"/>
    <property type="project" value="InterPro"/>
</dbReference>